<protein>
    <recommendedName>
        <fullName evidence="2">mannose-1-phosphate guanylyltransferase</fullName>
        <ecNumber evidence="2">2.7.7.13</ecNumber>
    </recommendedName>
</protein>
<dbReference type="GO" id="GO:0009298">
    <property type="term" value="P:GDP-mannose biosynthetic process"/>
    <property type="evidence" value="ECO:0007669"/>
    <property type="project" value="TreeGrafter"/>
</dbReference>
<dbReference type="InterPro" id="IPR049577">
    <property type="entry name" value="GMPP_N"/>
</dbReference>
<proteinExistence type="inferred from homology"/>
<dbReference type="PATRIC" id="fig|1220535.3.peg.502"/>
<evidence type="ECO:0000256" key="6">
    <source>
        <dbReference type="ARBA" id="ARBA00023134"/>
    </source>
</evidence>
<evidence type="ECO:0000259" key="11">
    <source>
        <dbReference type="Pfam" id="PF22640"/>
    </source>
</evidence>
<dbReference type="AlphaFoldDB" id="J9DJ46"/>
<dbReference type="Gene3D" id="2.60.120.10">
    <property type="entry name" value="Jelly Rolls"/>
    <property type="match status" value="1"/>
</dbReference>
<evidence type="ECO:0000313" key="13">
    <source>
        <dbReference type="Proteomes" id="UP000004836"/>
    </source>
</evidence>
<dbReference type="Pfam" id="PF00483">
    <property type="entry name" value="NTP_transferase"/>
    <property type="match status" value="1"/>
</dbReference>
<evidence type="ECO:0000256" key="5">
    <source>
        <dbReference type="ARBA" id="ARBA00022741"/>
    </source>
</evidence>
<dbReference type="SUPFAM" id="SSF51182">
    <property type="entry name" value="RmlC-like cupins"/>
    <property type="match status" value="1"/>
</dbReference>
<dbReference type="OrthoDB" id="9806359at2"/>
<dbReference type="eggNOG" id="COG0662">
    <property type="taxonomic scope" value="Bacteria"/>
</dbReference>
<name>J9DJ46_9PROT</name>
<dbReference type="GO" id="GO:0005525">
    <property type="term" value="F:GTP binding"/>
    <property type="evidence" value="ECO:0007669"/>
    <property type="project" value="UniProtKB-KW"/>
</dbReference>
<dbReference type="CDD" id="cd02509">
    <property type="entry name" value="GDP-M1P_Guanylyltransferase"/>
    <property type="match status" value="1"/>
</dbReference>
<dbReference type="InterPro" id="IPR029044">
    <property type="entry name" value="Nucleotide-diphossugar_trans"/>
</dbReference>
<evidence type="ECO:0000259" key="10">
    <source>
        <dbReference type="Pfam" id="PF01050"/>
    </source>
</evidence>
<dbReference type="InterPro" id="IPR054566">
    <property type="entry name" value="ManC/GMP-like_b-helix"/>
</dbReference>
<dbReference type="PANTHER" id="PTHR46390">
    <property type="entry name" value="MANNOSE-1-PHOSPHATE GUANYLYLTRANSFERASE"/>
    <property type="match status" value="1"/>
</dbReference>
<dbReference type="InterPro" id="IPR001538">
    <property type="entry name" value="Man6P_isomerase-2_C"/>
</dbReference>
<keyword evidence="3 12" id="KW-0808">Transferase</keyword>
<dbReference type="InterPro" id="IPR006375">
    <property type="entry name" value="Man1P_GuaTrfase/Man6P_Isoase"/>
</dbReference>
<evidence type="ECO:0000313" key="12">
    <source>
        <dbReference type="EMBL" id="EJW22113.1"/>
    </source>
</evidence>
<dbReference type="EC" id="2.7.7.13" evidence="2"/>
<dbReference type="InterPro" id="IPR014710">
    <property type="entry name" value="RmlC-like_jellyroll"/>
</dbReference>
<sequence length="475" mass="51659">MTKIIPIILSGGAGTRLWPISRRMHPKPFMEVAGKPLLAHALERAALIADEALIVTNQDHYFLTENLLKETSKAPKVSYLLEPKGRNTAPAIALAVRHIQNTHGDDAVCLVLAADHLISNDAAFEKAVSQAAEQAQAGNLVVFGIRPTGPETGYGYLEVAAAGDTPQPLKSFVEKPDRTTAERYLADGRYYWNSGMFCFTAGVMAENMAMHSGDVWAASEAAFAEAQEEGGVTRFEEGSFIAQPDISIDYAVMEKADKIAMVPAGFGWSDVGSWDAVASAHEADSDDNSIAGADKVRFVEARNTHIESTSHTEKVIAAIGVENLVIIDTPDALLVADRAKSQDVKLVVEALKASADAELTELPATVHRPWGTFATLKQEDGYQVKRITVAPGQKLSLQYHHKRAEHWVVTQGKAIVQVGDEEFETGPGEYRYIPLGEKHRLTNIGKTELVLVEVQVGSYLGEDDIVRLKDSYGRK</sequence>
<evidence type="ECO:0000259" key="9">
    <source>
        <dbReference type="Pfam" id="PF00483"/>
    </source>
</evidence>
<dbReference type="Pfam" id="PF22640">
    <property type="entry name" value="ManC_GMP_beta-helix"/>
    <property type="match status" value="1"/>
</dbReference>
<dbReference type="NCBIfam" id="TIGR01479">
    <property type="entry name" value="GMP_PMI"/>
    <property type="match status" value="1"/>
</dbReference>
<keyword evidence="4 12" id="KW-0548">Nucleotidyltransferase</keyword>
<evidence type="ECO:0000256" key="3">
    <source>
        <dbReference type="ARBA" id="ARBA00022679"/>
    </source>
</evidence>
<gene>
    <name evidence="12" type="ORF">IMCC14465_05070</name>
</gene>
<evidence type="ECO:0000256" key="1">
    <source>
        <dbReference type="ARBA" id="ARBA00006115"/>
    </source>
</evidence>
<dbReference type="InterPro" id="IPR005835">
    <property type="entry name" value="NTP_transferase_dom"/>
</dbReference>
<keyword evidence="13" id="KW-1185">Reference proteome</keyword>
<dbReference type="PANTHER" id="PTHR46390:SF1">
    <property type="entry name" value="MANNOSE-1-PHOSPHATE GUANYLYLTRANSFERASE"/>
    <property type="match status" value="1"/>
</dbReference>
<reference evidence="12 13" key="1">
    <citation type="journal article" date="2012" name="J. Bacteriol.">
        <title>Genome Sequence of Strain IMCC14465, Isolated from the East Sea, Belonging to the PS1 Clade of Alphaproteobacteria.</title>
        <authorList>
            <person name="Yang S.J."/>
            <person name="Kang I."/>
            <person name="Cho J.C."/>
        </authorList>
    </citation>
    <scope>NUCLEOTIDE SEQUENCE [LARGE SCALE GENOMIC DNA]</scope>
    <source>
        <strain evidence="12 13">IMCC14465</strain>
    </source>
</reference>
<organism evidence="12 13">
    <name type="scientific">alpha proteobacterium IMCC14465</name>
    <dbReference type="NCBI Taxonomy" id="1220535"/>
    <lineage>
        <taxon>Bacteria</taxon>
        <taxon>Pseudomonadati</taxon>
        <taxon>Pseudomonadota</taxon>
        <taxon>Alphaproteobacteria</taxon>
        <taxon>PS1 clade</taxon>
    </lineage>
</organism>
<evidence type="ECO:0000256" key="4">
    <source>
        <dbReference type="ARBA" id="ARBA00022695"/>
    </source>
</evidence>
<dbReference type="SUPFAM" id="SSF53448">
    <property type="entry name" value="Nucleotide-diphospho-sugar transferases"/>
    <property type="match status" value="1"/>
</dbReference>
<dbReference type="Gene3D" id="3.90.550.10">
    <property type="entry name" value="Spore Coat Polysaccharide Biosynthesis Protein SpsA, Chain A"/>
    <property type="match status" value="1"/>
</dbReference>
<keyword evidence="12" id="KW-0413">Isomerase</keyword>
<dbReference type="Pfam" id="PF01050">
    <property type="entry name" value="MannoseP_isomer"/>
    <property type="match status" value="1"/>
</dbReference>
<evidence type="ECO:0000256" key="2">
    <source>
        <dbReference type="ARBA" id="ARBA00012387"/>
    </source>
</evidence>
<keyword evidence="5" id="KW-0547">Nucleotide-binding</keyword>
<evidence type="ECO:0000256" key="8">
    <source>
        <dbReference type="RuleBase" id="RU004190"/>
    </source>
</evidence>
<feature type="domain" description="Mannose-6-phosphate isomerase type II C-terminal" evidence="10">
    <location>
        <begin position="358"/>
        <end position="470"/>
    </location>
</feature>
<dbReference type="InterPro" id="IPR011051">
    <property type="entry name" value="RmlC_Cupin_sf"/>
</dbReference>
<dbReference type="FunFam" id="3.90.550.10:FF:000046">
    <property type="entry name" value="Mannose-1-phosphate guanylyltransferase (GDP)"/>
    <property type="match status" value="1"/>
</dbReference>
<dbReference type="GO" id="GO:0016853">
    <property type="term" value="F:isomerase activity"/>
    <property type="evidence" value="ECO:0007669"/>
    <property type="project" value="UniProtKB-KW"/>
</dbReference>
<comment type="caution">
    <text evidence="12">The sequence shown here is derived from an EMBL/GenBank/DDBJ whole genome shotgun (WGS) entry which is preliminary data.</text>
</comment>
<evidence type="ECO:0000256" key="7">
    <source>
        <dbReference type="ARBA" id="ARBA00047343"/>
    </source>
</evidence>
<dbReference type="EMBL" id="ALYF01000002">
    <property type="protein sequence ID" value="EJW22113.1"/>
    <property type="molecule type" value="Genomic_DNA"/>
</dbReference>
<dbReference type="Proteomes" id="UP000004836">
    <property type="component" value="Unassembled WGS sequence"/>
</dbReference>
<comment type="similarity">
    <text evidence="1 8">Belongs to the mannose-6-phosphate isomerase type 2 family.</text>
</comment>
<feature type="domain" description="Nucleotidyl transferase" evidence="9">
    <location>
        <begin position="6"/>
        <end position="284"/>
    </location>
</feature>
<dbReference type="eggNOG" id="COG0836">
    <property type="taxonomic scope" value="Bacteria"/>
</dbReference>
<dbReference type="InterPro" id="IPR051161">
    <property type="entry name" value="Mannose-6P_isomerase_type2"/>
</dbReference>
<dbReference type="STRING" id="1220535.IMCC14465_05070"/>
<comment type="catalytic activity">
    <reaction evidence="7">
        <text>alpha-D-mannose 1-phosphate + GTP + H(+) = GDP-alpha-D-mannose + diphosphate</text>
        <dbReference type="Rhea" id="RHEA:15229"/>
        <dbReference type="ChEBI" id="CHEBI:15378"/>
        <dbReference type="ChEBI" id="CHEBI:33019"/>
        <dbReference type="ChEBI" id="CHEBI:37565"/>
        <dbReference type="ChEBI" id="CHEBI:57527"/>
        <dbReference type="ChEBI" id="CHEBI:58409"/>
        <dbReference type="EC" id="2.7.7.13"/>
    </reaction>
</comment>
<keyword evidence="6" id="KW-0342">GTP-binding</keyword>
<accession>J9DJ46</accession>
<feature type="domain" description="MannoseP isomerase/GMP-like beta-helix" evidence="11">
    <location>
        <begin position="300"/>
        <end position="351"/>
    </location>
</feature>
<dbReference type="GO" id="GO:0004475">
    <property type="term" value="F:mannose-1-phosphate guanylyltransferase (GTP) activity"/>
    <property type="evidence" value="ECO:0007669"/>
    <property type="project" value="UniProtKB-EC"/>
</dbReference>
<dbReference type="CDD" id="cd02213">
    <property type="entry name" value="cupin_PMI_typeII_C"/>
    <property type="match status" value="1"/>
</dbReference>
<dbReference type="GO" id="GO:0000271">
    <property type="term" value="P:polysaccharide biosynthetic process"/>
    <property type="evidence" value="ECO:0007669"/>
    <property type="project" value="InterPro"/>
</dbReference>